<evidence type="ECO:0000256" key="7">
    <source>
        <dbReference type="PROSITE-ProRule" id="PRU01091"/>
    </source>
</evidence>
<dbReference type="Proteomes" id="UP000196074">
    <property type="component" value="Unassembled WGS sequence"/>
</dbReference>
<dbReference type="PROSITE" id="PS50110">
    <property type="entry name" value="RESPONSE_REGULATORY"/>
    <property type="match status" value="1"/>
</dbReference>
<evidence type="ECO:0000259" key="9">
    <source>
        <dbReference type="PROSITE" id="PS51755"/>
    </source>
</evidence>
<proteinExistence type="predicted"/>
<feature type="modified residue" description="4-aspartylphosphate" evidence="6">
    <location>
        <position position="52"/>
    </location>
</feature>
<evidence type="ECO:0000256" key="6">
    <source>
        <dbReference type="PROSITE-ProRule" id="PRU00169"/>
    </source>
</evidence>
<dbReference type="InterPro" id="IPR001867">
    <property type="entry name" value="OmpR/PhoB-type_DNA-bd"/>
</dbReference>
<sequence length="222" mass="25727">MQKIMIIEDEAALAQELALLLTQAGYQAYVVQDFAHPLLEIESQLPDLLLLDIQLPGVNGHQLLQKIRKKYQFPIIMVTSRANEMDEVLAMSYGADNYITKPYNPTALLLHIAAMFKRMQPQSTSLIQYHGLQIDLNKWTIAKEDQITHLTKNEQLIFQMLWQHRGKIVTREMLMTELWNNDEFINDNALSVNISRLRQKFADLDLADVIETKKKQGYLLME</sequence>
<dbReference type="Pfam" id="PF00486">
    <property type="entry name" value="Trans_reg_C"/>
    <property type="match status" value="1"/>
</dbReference>
<dbReference type="Pfam" id="PF00072">
    <property type="entry name" value="Response_reg"/>
    <property type="match status" value="1"/>
</dbReference>
<organism evidence="10 11">
    <name type="scientific">Enterococcus cecorum</name>
    <dbReference type="NCBI Taxonomy" id="44008"/>
    <lineage>
        <taxon>Bacteria</taxon>
        <taxon>Bacillati</taxon>
        <taxon>Bacillota</taxon>
        <taxon>Bacilli</taxon>
        <taxon>Lactobacillales</taxon>
        <taxon>Enterococcaceae</taxon>
        <taxon>Enterococcus</taxon>
    </lineage>
</organism>
<gene>
    <name evidence="10" type="ORF">B5E88_06215</name>
</gene>
<evidence type="ECO:0000313" key="10">
    <source>
        <dbReference type="EMBL" id="OUQ10344.1"/>
    </source>
</evidence>
<dbReference type="EMBL" id="NFLC01000010">
    <property type="protein sequence ID" value="OUQ10344.1"/>
    <property type="molecule type" value="Genomic_DNA"/>
</dbReference>
<evidence type="ECO:0000256" key="1">
    <source>
        <dbReference type="ARBA" id="ARBA00022553"/>
    </source>
</evidence>
<dbReference type="RefSeq" id="WP_087214540.1">
    <property type="nucleotide sequence ID" value="NZ_NFLC01000010.1"/>
</dbReference>
<protein>
    <submittedName>
        <fullName evidence="10">DNA-binding response regulator</fullName>
    </submittedName>
</protein>
<dbReference type="SMART" id="SM00448">
    <property type="entry name" value="REC"/>
    <property type="match status" value="1"/>
</dbReference>
<dbReference type="GO" id="GO:0005829">
    <property type="term" value="C:cytosol"/>
    <property type="evidence" value="ECO:0007669"/>
    <property type="project" value="TreeGrafter"/>
</dbReference>
<feature type="domain" description="OmpR/PhoB-type" evidence="9">
    <location>
        <begin position="124"/>
        <end position="222"/>
    </location>
</feature>
<dbReference type="Gene3D" id="1.10.10.10">
    <property type="entry name" value="Winged helix-like DNA-binding domain superfamily/Winged helix DNA-binding domain"/>
    <property type="match status" value="1"/>
</dbReference>
<dbReference type="GO" id="GO:0000156">
    <property type="term" value="F:phosphorelay response regulator activity"/>
    <property type="evidence" value="ECO:0007669"/>
    <property type="project" value="TreeGrafter"/>
</dbReference>
<evidence type="ECO:0000256" key="2">
    <source>
        <dbReference type="ARBA" id="ARBA00023012"/>
    </source>
</evidence>
<accession>A0A1Y4QYF8</accession>
<dbReference type="PROSITE" id="PS51755">
    <property type="entry name" value="OMPR_PHOB"/>
    <property type="match status" value="1"/>
</dbReference>
<evidence type="ECO:0000256" key="4">
    <source>
        <dbReference type="ARBA" id="ARBA00023125"/>
    </source>
</evidence>
<keyword evidence="3" id="KW-0805">Transcription regulation</keyword>
<dbReference type="PANTHER" id="PTHR48111">
    <property type="entry name" value="REGULATOR OF RPOS"/>
    <property type="match status" value="1"/>
</dbReference>
<name>A0A1Y4QYF8_9ENTE</name>
<reference evidence="11" key="1">
    <citation type="submission" date="2017-04" db="EMBL/GenBank/DDBJ databases">
        <title>Function of individual gut microbiota members based on whole genome sequencing of pure cultures obtained from chicken caecum.</title>
        <authorList>
            <person name="Medvecky M."/>
            <person name="Cejkova D."/>
            <person name="Polansky O."/>
            <person name="Karasova D."/>
            <person name="Kubasova T."/>
            <person name="Cizek A."/>
            <person name="Rychlik I."/>
        </authorList>
    </citation>
    <scope>NUCLEOTIDE SEQUENCE [LARGE SCALE GENOMIC DNA]</scope>
    <source>
        <strain evidence="11">An144</strain>
    </source>
</reference>
<dbReference type="AlphaFoldDB" id="A0A1Y4QYF8"/>
<evidence type="ECO:0000313" key="11">
    <source>
        <dbReference type="Proteomes" id="UP000196074"/>
    </source>
</evidence>
<dbReference type="GO" id="GO:0006355">
    <property type="term" value="P:regulation of DNA-templated transcription"/>
    <property type="evidence" value="ECO:0007669"/>
    <property type="project" value="InterPro"/>
</dbReference>
<evidence type="ECO:0000256" key="5">
    <source>
        <dbReference type="ARBA" id="ARBA00023163"/>
    </source>
</evidence>
<dbReference type="PANTHER" id="PTHR48111:SF43">
    <property type="entry name" value="STAGE 0 SPORULATION PROTEIN A HOMOLOG"/>
    <property type="match status" value="1"/>
</dbReference>
<dbReference type="Gene3D" id="3.40.50.2300">
    <property type="match status" value="1"/>
</dbReference>
<evidence type="ECO:0000259" key="8">
    <source>
        <dbReference type="PROSITE" id="PS50110"/>
    </source>
</evidence>
<dbReference type="InterPro" id="IPR039420">
    <property type="entry name" value="WalR-like"/>
</dbReference>
<feature type="DNA-binding region" description="OmpR/PhoB-type" evidence="7">
    <location>
        <begin position="124"/>
        <end position="222"/>
    </location>
</feature>
<keyword evidence="1 6" id="KW-0597">Phosphoprotein</keyword>
<evidence type="ECO:0000256" key="3">
    <source>
        <dbReference type="ARBA" id="ARBA00023015"/>
    </source>
</evidence>
<feature type="domain" description="Response regulatory" evidence="8">
    <location>
        <begin position="3"/>
        <end position="116"/>
    </location>
</feature>
<keyword evidence="4 7" id="KW-0238">DNA-binding</keyword>
<dbReference type="CDD" id="cd00383">
    <property type="entry name" value="trans_reg_C"/>
    <property type="match status" value="1"/>
</dbReference>
<keyword evidence="2" id="KW-0902">Two-component regulatory system</keyword>
<dbReference type="InterPro" id="IPR001789">
    <property type="entry name" value="Sig_transdc_resp-reg_receiver"/>
</dbReference>
<comment type="caution">
    <text evidence="10">The sequence shown here is derived from an EMBL/GenBank/DDBJ whole genome shotgun (WGS) entry which is preliminary data.</text>
</comment>
<dbReference type="InterPro" id="IPR011006">
    <property type="entry name" value="CheY-like_superfamily"/>
</dbReference>
<dbReference type="GO" id="GO:0032993">
    <property type="term" value="C:protein-DNA complex"/>
    <property type="evidence" value="ECO:0007669"/>
    <property type="project" value="TreeGrafter"/>
</dbReference>
<dbReference type="InterPro" id="IPR036388">
    <property type="entry name" value="WH-like_DNA-bd_sf"/>
</dbReference>
<keyword evidence="5" id="KW-0804">Transcription</keyword>
<dbReference type="GO" id="GO:0000976">
    <property type="term" value="F:transcription cis-regulatory region binding"/>
    <property type="evidence" value="ECO:0007669"/>
    <property type="project" value="TreeGrafter"/>
</dbReference>
<dbReference type="SUPFAM" id="SSF52172">
    <property type="entry name" value="CheY-like"/>
    <property type="match status" value="1"/>
</dbReference>
<dbReference type="SMART" id="SM00862">
    <property type="entry name" value="Trans_reg_C"/>
    <property type="match status" value="1"/>
</dbReference>